<feature type="domain" description="CMP/dCMP-type deaminase" evidence="5">
    <location>
        <begin position="1"/>
        <end position="115"/>
    </location>
</feature>
<dbReference type="InterPro" id="IPR050202">
    <property type="entry name" value="Cyt/Deoxycyt_deaminase"/>
</dbReference>
<dbReference type="Proteomes" id="UP001589814">
    <property type="component" value="Unassembled WGS sequence"/>
</dbReference>
<keyword evidence="2" id="KW-0479">Metal-binding</keyword>
<protein>
    <submittedName>
        <fullName evidence="6">Cytidine deaminase</fullName>
    </submittedName>
</protein>
<evidence type="ECO:0000313" key="7">
    <source>
        <dbReference type="Proteomes" id="UP001589814"/>
    </source>
</evidence>
<dbReference type="InterPro" id="IPR002125">
    <property type="entry name" value="CMP_dCMP_dom"/>
</dbReference>
<evidence type="ECO:0000256" key="3">
    <source>
        <dbReference type="ARBA" id="ARBA00022801"/>
    </source>
</evidence>
<comment type="similarity">
    <text evidence="1">Belongs to the cytidine and deoxycytidylate deaminase family.</text>
</comment>
<evidence type="ECO:0000256" key="4">
    <source>
        <dbReference type="ARBA" id="ARBA00022833"/>
    </source>
</evidence>
<keyword evidence="4" id="KW-0862">Zinc</keyword>
<comment type="caution">
    <text evidence="6">The sequence shown here is derived from an EMBL/GenBank/DDBJ whole genome shotgun (WGS) entry which is preliminary data.</text>
</comment>
<evidence type="ECO:0000256" key="2">
    <source>
        <dbReference type="ARBA" id="ARBA00022723"/>
    </source>
</evidence>
<evidence type="ECO:0000313" key="6">
    <source>
        <dbReference type="EMBL" id="MFC0269464.1"/>
    </source>
</evidence>
<dbReference type="CDD" id="cd01283">
    <property type="entry name" value="cytidine_deaminase"/>
    <property type="match status" value="1"/>
</dbReference>
<dbReference type="SUPFAM" id="SSF53927">
    <property type="entry name" value="Cytidine deaminase-like"/>
    <property type="match status" value="1"/>
</dbReference>
<evidence type="ECO:0000259" key="5">
    <source>
        <dbReference type="PROSITE" id="PS51747"/>
    </source>
</evidence>
<keyword evidence="3" id="KW-0378">Hydrolase</keyword>
<reference evidence="6 7" key="1">
    <citation type="submission" date="2024-09" db="EMBL/GenBank/DDBJ databases">
        <authorList>
            <person name="Sun Q."/>
            <person name="Mori K."/>
        </authorList>
    </citation>
    <scope>NUCLEOTIDE SEQUENCE [LARGE SCALE GENOMIC DNA]</scope>
    <source>
        <strain evidence="6 7">CCM 7415</strain>
    </source>
</reference>
<evidence type="ECO:0000256" key="1">
    <source>
        <dbReference type="ARBA" id="ARBA00006576"/>
    </source>
</evidence>
<dbReference type="EMBL" id="JBHLVX010000060">
    <property type="protein sequence ID" value="MFC0269464.1"/>
    <property type="molecule type" value="Genomic_DNA"/>
</dbReference>
<dbReference type="PROSITE" id="PS00903">
    <property type="entry name" value="CYT_DCMP_DEAMINASES_1"/>
    <property type="match status" value="1"/>
</dbReference>
<dbReference type="InterPro" id="IPR016192">
    <property type="entry name" value="APOBEC/CMP_deaminase_Zn-bd"/>
</dbReference>
<dbReference type="PROSITE" id="PS51747">
    <property type="entry name" value="CYT_DCMP_DEAMINASES_2"/>
    <property type="match status" value="1"/>
</dbReference>
<dbReference type="InterPro" id="IPR016193">
    <property type="entry name" value="Cytidine_deaminase-like"/>
</dbReference>
<dbReference type="Gene3D" id="3.40.140.10">
    <property type="entry name" value="Cytidine Deaminase, domain 2"/>
    <property type="match status" value="1"/>
</dbReference>
<gene>
    <name evidence="6" type="ORF">ACFFHW_15965</name>
</gene>
<sequence length="126" mass="13738">MFQELVSLAQSKLRTQEFSGRISCGQVSAAIETSSGKFFSGVCIDAPCALGTCAERNAIGSMVTEGEFQIIKLVCIKGHDVILPCGACQELLLQLHPKNFKIEVLTNLEGATIKLKDLMPYWWGNT</sequence>
<organism evidence="6 7">
    <name type="scientific">Kushneria aurantia</name>
    <dbReference type="NCBI Taxonomy" id="504092"/>
    <lineage>
        <taxon>Bacteria</taxon>
        <taxon>Pseudomonadati</taxon>
        <taxon>Pseudomonadota</taxon>
        <taxon>Gammaproteobacteria</taxon>
        <taxon>Oceanospirillales</taxon>
        <taxon>Halomonadaceae</taxon>
        <taxon>Kushneria</taxon>
    </lineage>
</organism>
<dbReference type="PANTHER" id="PTHR11644">
    <property type="entry name" value="CYTIDINE DEAMINASE"/>
    <property type="match status" value="1"/>
</dbReference>
<name>A0ABV6G714_9GAMM</name>
<keyword evidence="7" id="KW-1185">Reference proteome</keyword>
<dbReference type="PANTHER" id="PTHR11644:SF2">
    <property type="entry name" value="CYTIDINE DEAMINASE"/>
    <property type="match status" value="1"/>
</dbReference>
<accession>A0ABV6G714</accession>
<proteinExistence type="inferred from homology"/>
<dbReference type="RefSeq" id="WP_083920804.1">
    <property type="nucleotide sequence ID" value="NZ_JBHLVX010000060.1"/>
</dbReference>